<feature type="domain" description="F-box" evidence="1">
    <location>
        <begin position="7"/>
        <end position="47"/>
    </location>
</feature>
<dbReference type="SUPFAM" id="SSF50965">
    <property type="entry name" value="Galactose oxidase, central domain"/>
    <property type="match status" value="1"/>
</dbReference>
<dbReference type="Pfam" id="PF00646">
    <property type="entry name" value="F-box"/>
    <property type="match status" value="1"/>
</dbReference>
<dbReference type="SMART" id="SM00256">
    <property type="entry name" value="FBOX"/>
    <property type="match status" value="1"/>
</dbReference>
<evidence type="ECO:0000313" key="2">
    <source>
        <dbReference type="EMBL" id="KAK1376837.1"/>
    </source>
</evidence>
<evidence type="ECO:0000313" key="3">
    <source>
        <dbReference type="Proteomes" id="UP001237642"/>
    </source>
</evidence>
<reference evidence="2" key="2">
    <citation type="submission" date="2023-05" db="EMBL/GenBank/DDBJ databases">
        <authorList>
            <person name="Schelkunov M.I."/>
        </authorList>
    </citation>
    <scope>NUCLEOTIDE SEQUENCE</scope>
    <source>
        <strain evidence="2">Hsosn_3</strain>
        <tissue evidence="2">Leaf</tissue>
    </source>
</reference>
<dbReference type="InterPro" id="IPR017451">
    <property type="entry name" value="F-box-assoc_interact_dom"/>
</dbReference>
<dbReference type="Proteomes" id="UP001237642">
    <property type="component" value="Unassembled WGS sequence"/>
</dbReference>
<dbReference type="InterPro" id="IPR006527">
    <property type="entry name" value="F-box-assoc_dom_typ1"/>
</dbReference>
<dbReference type="EMBL" id="JAUIZM010000007">
    <property type="protein sequence ID" value="KAK1376837.1"/>
    <property type="molecule type" value="Genomic_DNA"/>
</dbReference>
<proteinExistence type="predicted"/>
<gene>
    <name evidence="2" type="ORF">POM88_033030</name>
</gene>
<evidence type="ECO:0000259" key="1">
    <source>
        <dbReference type="SMART" id="SM00256"/>
    </source>
</evidence>
<dbReference type="AlphaFoldDB" id="A0AAD8I0F9"/>
<dbReference type="PANTHER" id="PTHR31672">
    <property type="entry name" value="BNACNNG10540D PROTEIN"/>
    <property type="match status" value="1"/>
</dbReference>
<accession>A0AAD8I0F9</accession>
<dbReference type="SUPFAM" id="SSF81383">
    <property type="entry name" value="F-box domain"/>
    <property type="match status" value="1"/>
</dbReference>
<reference evidence="2" key="1">
    <citation type="submission" date="2023-02" db="EMBL/GenBank/DDBJ databases">
        <title>Genome of toxic invasive species Heracleum sosnowskyi carries increased number of genes despite the absence of recent whole-genome duplications.</title>
        <authorList>
            <person name="Schelkunov M."/>
            <person name="Shtratnikova V."/>
            <person name="Makarenko M."/>
            <person name="Klepikova A."/>
            <person name="Omelchenko D."/>
            <person name="Novikova G."/>
            <person name="Obukhova E."/>
            <person name="Bogdanov V."/>
            <person name="Penin A."/>
            <person name="Logacheva M."/>
        </authorList>
    </citation>
    <scope>NUCLEOTIDE SEQUENCE</scope>
    <source>
        <strain evidence="2">Hsosn_3</strain>
        <tissue evidence="2">Leaf</tissue>
    </source>
</reference>
<comment type="caution">
    <text evidence="2">The sequence shown here is derived from an EMBL/GenBank/DDBJ whole genome shotgun (WGS) entry which is preliminary data.</text>
</comment>
<dbReference type="NCBIfam" id="TIGR01640">
    <property type="entry name" value="F_box_assoc_1"/>
    <property type="match status" value="1"/>
</dbReference>
<name>A0AAD8I0F9_9APIA</name>
<dbReference type="InterPro" id="IPR011043">
    <property type="entry name" value="Gal_Oxase/kelch_b-propeller"/>
</dbReference>
<protein>
    <recommendedName>
        <fullName evidence="1">F-box domain-containing protein</fullName>
    </recommendedName>
</protein>
<sequence length="387" mass="44925">MKDTVDICEELLIEIMKRLPVKYILRCRSVQKSWYRLLRSPYFISIHSRYQHSFNNHLLFHNRIKNYFSLRFDDKQCKEHYDLQFPKNLAADIEGAVVAYETCNGLICLSATRKVKVYLWNPALRVVDVLPDPPVPSDDSLFTPITLSLAFGYLSKTNDYKVIKYETYFEGRSQFFVYVYSSSTDSWKTVLKGKAGEFACNKLSNSVVVNGIAYWVANLYGLLSSQRVIVCFDMENDTIREIMLPPPYSEKSLPPTGFDEPAKSDLLLENSIFSELLSLFYFDRSTCVLHIWVLENAGASNEVWTKKKSLNFERHWRPMCFRTNGEIVLRGCRKFLSGDLEKNEAKDIVDDDSLDAFNWEGDFINHPHQGINRFEESLVLLDVRRQA</sequence>
<dbReference type="Pfam" id="PF07734">
    <property type="entry name" value="FBA_1"/>
    <property type="match status" value="1"/>
</dbReference>
<organism evidence="2 3">
    <name type="scientific">Heracleum sosnowskyi</name>
    <dbReference type="NCBI Taxonomy" id="360622"/>
    <lineage>
        <taxon>Eukaryota</taxon>
        <taxon>Viridiplantae</taxon>
        <taxon>Streptophyta</taxon>
        <taxon>Embryophyta</taxon>
        <taxon>Tracheophyta</taxon>
        <taxon>Spermatophyta</taxon>
        <taxon>Magnoliopsida</taxon>
        <taxon>eudicotyledons</taxon>
        <taxon>Gunneridae</taxon>
        <taxon>Pentapetalae</taxon>
        <taxon>asterids</taxon>
        <taxon>campanulids</taxon>
        <taxon>Apiales</taxon>
        <taxon>Apiaceae</taxon>
        <taxon>Apioideae</taxon>
        <taxon>apioid superclade</taxon>
        <taxon>Tordylieae</taxon>
        <taxon>Tordyliinae</taxon>
        <taxon>Heracleum</taxon>
    </lineage>
</organism>
<dbReference type="PANTHER" id="PTHR31672:SF10">
    <property type="entry name" value="F-BOX DOMAIN-CONTAINING PROTEIN"/>
    <property type="match status" value="1"/>
</dbReference>
<dbReference type="InterPro" id="IPR036047">
    <property type="entry name" value="F-box-like_dom_sf"/>
</dbReference>
<dbReference type="Gene3D" id="1.20.1280.50">
    <property type="match status" value="1"/>
</dbReference>
<keyword evidence="3" id="KW-1185">Reference proteome</keyword>
<dbReference type="InterPro" id="IPR001810">
    <property type="entry name" value="F-box_dom"/>
</dbReference>
<dbReference type="InterPro" id="IPR050796">
    <property type="entry name" value="SCF_F-box_component"/>
</dbReference>